<name>A0ACC3BXS7_PYRYE</name>
<sequence>MSVCAGTQTGAERVVGGKGWGKAHQRPPPPALGRVFCRRGVWSPHASPTDAGGSGGGGEGLGWWDGDQWLLTMPSPLSGGYKSCSGERAVRGVPISIPSHRTHRTCIYPPTRSSPPLASALPRAPRQPLPPPTRPPRSTTTTPNTLPTRPSTFVMAPSRRTLSTVAASAVAVTAVLALAASIAPATATPITEEGVVAAAPLSVTAPAAAADWQADAVGDDASTDWEPAVVVGDTIADEAAADDGAAASVVADVDAVTRTADDVDAEDELDAAGKVDVRTMDEEVKAEDETEAQAELAEDLADADTA</sequence>
<reference evidence="1" key="1">
    <citation type="submission" date="2019-11" db="EMBL/GenBank/DDBJ databases">
        <title>Nori genome reveals adaptations in red seaweeds to the harsh intertidal environment.</title>
        <authorList>
            <person name="Wang D."/>
            <person name="Mao Y."/>
        </authorList>
    </citation>
    <scope>NUCLEOTIDE SEQUENCE</scope>
    <source>
        <tissue evidence="1">Gametophyte</tissue>
    </source>
</reference>
<gene>
    <name evidence="1" type="ORF">I4F81_004957</name>
</gene>
<keyword evidence="2" id="KW-1185">Reference proteome</keyword>
<dbReference type="EMBL" id="CM020618">
    <property type="protein sequence ID" value="KAK1862383.1"/>
    <property type="molecule type" value="Genomic_DNA"/>
</dbReference>
<evidence type="ECO:0000313" key="2">
    <source>
        <dbReference type="Proteomes" id="UP000798662"/>
    </source>
</evidence>
<proteinExistence type="predicted"/>
<organism evidence="1 2">
    <name type="scientific">Pyropia yezoensis</name>
    <name type="common">Susabi-nori</name>
    <name type="synonym">Porphyra yezoensis</name>
    <dbReference type="NCBI Taxonomy" id="2788"/>
    <lineage>
        <taxon>Eukaryota</taxon>
        <taxon>Rhodophyta</taxon>
        <taxon>Bangiophyceae</taxon>
        <taxon>Bangiales</taxon>
        <taxon>Bangiaceae</taxon>
        <taxon>Pyropia</taxon>
    </lineage>
</organism>
<evidence type="ECO:0000313" key="1">
    <source>
        <dbReference type="EMBL" id="KAK1862383.1"/>
    </source>
</evidence>
<comment type="caution">
    <text evidence="1">The sequence shown here is derived from an EMBL/GenBank/DDBJ whole genome shotgun (WGS) entry which is preliminary data.</text>
</comment>
<accession>A0ACC3BXS7</accession>
<dbReference type="Proteomes" id="UP000798662">
    <property type="component" value="Chromosome 1"/>
</dbReference>
<protein>
    <submittedName>
        <fullName evidence="1">Uncharacterized protein</fullName>
    </submittedName>
</protein>